<dbReference type="HOGENOM" id="CLU_2349784_0_0_1"/>
<keyword evidence="2" id="KW-1185">Reference proteome</keyword>
<reference evidence="2" key="2">
    <citation type="submission" date="2013-12" db="EMBL/GenBank/DDBJ databases">
        <authorList>
            <person name="Yu Y."/>
            <person name="Lee S."/>
            <person name="de Baynast K."/>
            <person name="Wissotski M."/>
            <person name="Liu L."/>
            <person name="Talag J."/>
            <person name="Goicoechea J."/>
            <person name="Angelova A."/>
            <person name="Jetty R."/>
            <person name="Kudrna D."/>
            <person name="Golser W."/>
            <person name="Rivera L."/>
            <person name="Zhang J."/>
            <person name="Wing R."/>
        </authorList>
    </citation>
    <scope>NUCLEOTIDE SEQUENCE</scope>
</reference>
<name>A0A0D9UXG0_9ORYZ</name>
<dbReference type="EnsemblPlants" id="LPERR01G04690.1">
    <property type="protein sequence ID" value="LPERR01G04690.1"/>
    <property type="gene ID" value="LPERR01G04690"/>
</dbReference>
<sequence length="97" mass="11300">MRRYGWVEDIATWVPVFPGIPHEHETQSSYLVYLFMRSWSNGELRLPAYKDCGDPRKRFLTHLLTSPGNDSELSTLYGVRNLVSCISTVQRRENFCC</sequence>
<dbReference type="AlphaFoldDB" id="A0A0D9UXG0"/>
<accession>A0A0D9UXG0</accession>
<organism evidence="1 2">
    <name type="scientific">Leersia perrieri</name>
    <dbReference type="NCBI Taxonomy" id="77586"/>
    <lineage>
        <taxon>Eukaryota</taxon>
        <taxon>Viridiplantae</taxon>
        <taxon>Streptophyta</taxon>
        <taxon>Embryophyta</taxon>
        <taxon>Tracheophyta</taxon>
        <taxon>Spermatophyta</taxon>
        <taxon>Magnoliopsida</taxon>
        <taxon>Liliopsida</taxon>
        <taxon>Poales</taxon>
        <taxon>Poaceae</taxon>
        <taxon>BOP clade</taxon>
        <taxon>Oryzoideae</taxon>
        <taxon>Oryzeae</taxon>
        <taxon>Oryzinae</taxon>
        <taxon>Leersia</taxon>
    </lineage>
</organism>
<reference evidence="1" key="3">
    <citation type="submission" date="2015-04" db="UniProtKB">
        <authorList>
            <consortium name="EnsemblPlants"/>
        </authorList>
    </citation>
    <scope>IDENTIFICATION</scope>
</reference>
<proteinExistence type="predicted"/>
<evidence type="ECO:0000313" key="1">
    <source>
        <dbReference type="EnsemblPlants" id="LPERR01G04690.1"/>
    </source>
</evidence>
<protein>
    <submittedName>
        <fullName evidence="1">Uncharacterized protein</fullName>
    </submittedName>
</protein>
<dbReference type="Gramene" id="LPERR01G04690.1">
    <property type="protein sequence ID" value="LPERR01G04690.1"/>
    <property type="gene ID" value="LPERR01G04690"/>
</dbReference>
<reference evidence="1 2" key="1">
    <citation type="submission" date="2012-08" db="EMBL/GenBank/DDBJ databases">
        <title>Oryza genome evolution.</title>
        <authorList>
            <person name="Wing R.A."/>
        </authorList>
    </citation>
    <scope>NUCLEOTIDE SEQUENCE</scope>
</reference>
<evidence type="ECO:0000313" key="2">
    <source>
        <dbReference type="Proteomes" id="UP000032180"/>
    </source>
</evidence>
<dbReference type="Proteomes" id="UP000032180">
    <property type="component" value="Chromosome 1"/>
</dbReference>